<evidence type="ECO:0000256" key="2">
    <source>
        <dbReference type="ARBA" id="ARBA00008255"/>
    </source>
</evidence>
<dbReference type="InterPro" id="IPR006507">
    <property type="entry name" value="UPF0283"/>
</dbReference>
<evidence type="ECO:0000256" key="6">
    <source>
        <dbReference type="ARBA" id="ARBA00022989"/>
    </source>
</evidence>
<evidence type="ECO:0000256" key="8">
    <source>
        <dbReference type="SAM" id="Phobius"/>
    </source>
</evidence>
<evidence type="ECO:0000256" key="4">
    <source>
        <dbReference type="ARBA" id="ARBA00022519"/>
    </source>
</evidence>
<dbReference type="Pfam" id="PF05128">
    <property type="entry name" value="DUF697"/>
    <property type="match status" value="1"/>
</dbReference>
<dbReference type="EMBL" id="CP134846">
    <property type="protein sequence ID" value="WNL16459.1"/>
    <property type="molecule type" value="Genomic_DNA"/>
</dbReference>
<evidence type="ECO:0000256" key="3">
    <source>
        <dbReference type="ARBA" id="ARBA00022475"/>
    </source>
</evidence>
<gene>
    <name evidence="9" type="ORF">RJG54_09615</name>
</gene>
<evidence type="ECO:0000313" key="9">
    <source>
        <dbReference type="EMBL" id="WNL16459.1"/>
    </source>
</evidence>
<dbReference type="GO" id="GO:0005886">
    <property type="term" value="C:plasma membrane"/>
    <property type="evidence" value="ECO:0007669"/>
    <property type="project" value="UniProtKB-SubCell"/>
</dbReference>
<dbReference type="InterPro" id="IPR021147">
    <property type="entry name" value="DUF697"/>
</dbReference>
<keyword evidence="6 8" id="KW-1133">Transmembrane helix</keyword>
<sequence length="281" mass="31845">MFFCILFFFTVDVFLTFSQLNEQNSIVAYIYISFYLVISTLILYIILKYYIEFKRYAIINDKSKDDFENFSSLDEEKKVEVLKYISTLVSNSNDSGIETEAKSILAGVGVVYSDDLKEKLDKLFEKLNEKAKSIIMKETVNITILTGISQKSSLDMMIVFFNNIKLIRELLRIYGYKTNTYNTLVLVRKVVENTFAAGTIEQSNILDTLGVLGGSFVGGVTNGFLMIRVGNSCMESLSIVGFEKNSTISLGKELIKKLQKDTPLIVNKLKDVFPVEKTNIN</sequence>
<comment type="subcellular location">
    <subcellularLocation>
        <location evidence="1">Cell inner membrane</location>
        <topology evidence="1">Multi-pass membrane protein</topology>
    </subcellularLocation>
</comment>
<keyword evidence="3" id="KW-1003">Cell membrane</keyword>
<keyword evidence="5 8" id="KW-0812">Transmembrane</keyword>
<keyword evidence="4" id="KW-0997">Cell inner membrane</keyword>
<comment type="similarity">
    <text evidence="2">Belongs to the UPF0283 family.</text>
</comment>
<name>A0AA96I3T3_9BACT</name>
<dbReference type="PANTHER" id="PTHR39342:SF1">
    <property type="entry name" value="UPF0283 MEMBRANE PROTEIN YCJF"/>
    <property type="match status" value="1"/>
</dbReference>
<organism evidence="9">
    <name type="scientific">Arcobacter sp. AZ-2023</name>
    <dbReference type="NCBI Taxonomy" id="3074453"/>
    <lineage>
        <taxon>Bacteria</taxon>
        <taxon>Pseudomonadati</taxon>
        <taxon>Campylobacterota</taxon>
        <taxon>Epsilonproteobacteria</taxon>
        <taxon>Campylobacterales</taxon>
        <taxon>Arcobacteraceae</taxon>
        <taxon>Arcobacter</taxon>
    </lineage>
</organism>
<dbReference type="PANTHER" id="PTHR39342">
    <property type="entry name" value="UPF0283 MEMBRANE PROTEIN YCJF"/>
    <property type="match status" value="1"/>
</dbReference>
<protein>
    <submittedName>
        <fullName evidence="9">YcjF family protein</fullName>
    </submittedName>
</protein>
<reference evidence="9" key="1">
    <citation type="submission" date="2023-09" db="EMBL/GenBank/DDBJ databases">
        <title>Arcobacter tbilisiensis sp. nov. isolated from chicken meat in Tbilisi, Georgia.</title>
        <authorList>
            <person name="Matthias R."/>
            <person name="Zautner A.E."/>
        </authorList>
    </citation>
    <scope>NUCLEOTIDE SEQUENCE</scope>
    <source>
        <strain evidence="9">LEO 107</strain>
    </source>
</reference>
<proteinExistence type="inferred from homology"/>
<evidence type="ECO:0000256" key="7">
    <source>
        <dbReference type="ARBA" id="ARBA00023136"/>
    </source>
</evidence>
<keyword evidence="7 8" id="KW-0472">Membrane</keyword>
<evidence type="ECO:0000256" key="1">
    <source>
        <dbReference type="ARBA" id="ARBA00004429"/>
    </source>
</evidence>
<dbReference type="AlphaFoldDB" id="A0AA96I3T3"/>
<accession>A0AA96I3T3</accession>
<evidence type="ECO:0000256" key="5">
    <source>
        <dbReference type="ARBA" id="ARBA00022692"/>
    </source>
</evidence>
<feature type="transmembrane region" description="Helical" evidence="8">
    <location>
        <begin position="28"/>
        <end position="47"/>
    </location>
</feature>